<evidence type="ECO:0000313" key="2">
    <source>
        <dbReference type="Proteomes" id="UP000299102"/>
    </source>
</evidence>
<proteinExistence type="predicted"/>
<name>A0A4C1ZY62_EUMVA</name>
<dbReference type="EMBL" id="BGZK01002181">
    <property type="protein sequence ID" value="GBP91557.1"/>
    <property type="molecule type" value="Genomic_DNA"/>
</dbReference>
<organism evidence="1 2">
    <name type="scientific">Eumeta variegata</name>
    <name type="common">Bagworm moth</name>
    <name type="synonym">Eumeta japonica</name>
    <dbReference type="NCBI Taxonomy" id="151549"/>
    <lineage>
        <taxon>Eukaryota</taxon>
        <taxon>Metazoa</taxon>
        <taxon>Ecdysozoa</taxon>
        <taxon>Arthropoda</taxon>
        <taxon>Hexapoda</taxon>
        <taxon>Insecta</taxon>
        <taxon>Pterygota</taxon>
        <taxon>Neoptera</taxon>
        <taxon>Endopterygota</taxon>
        <taxon>Lepidoptera</taxon>
        <taxon>Glossata</taxon>
        <taxon>Ditrysia</taxon>
        <taxon>Tineoidea</taxon>
        <taxon>Psychidae</taxon>
        <taxon>Oiketicinae</taxon>
        <taxon>Eumeta</taxon>
    </lineage>
</organism>
<protein>
    <submittedName>
        <fullName evidence="1">Uncharacterized protein</fullName>
    </submittedName>
</protein>
<gene>
    <name evidence="1" type="ORF">EVAR_67826_1</name>
</gene>
<sequence length="93" mass="10561">MKELVISKVAALRSDTPPDYDKFPLSNVIPPKRERSVPRLEEQYIDTHTGASLDEARWDSVVPASTTQKSKKSYGTYYWSTLVSLQLAFNLNI</sequence>
<dbReference type="AlphaFoldDB" id="A0A4C1ZY62"/>
<accession>A0A4C1ZY62</accession>
<dbReference type="Proteomes" id="UP000299102">
    <property type="component" value="Unassembled WGS sequence"/>
</dbReference>
<reference evidence="1 2" key="1">
    <citation type="journal article" date="2019" name="Commun. Biol.">
        <title>The bagworm genome reveals a unique fibroin gene that provides high tensile strength.</title>
        <authorList>
            <person name="Kono N."/>
            <person name="Nakamura H."/>
            <person name="Ohtoshi R."/>
            <person name="Tomita M."/>
            <person name="Numata K."/>
            <person name="Arakawa K."/>
        </authorList>
    </citation>
    <scope>NUCLEOTIDE SEQUENCE [LARGE SCALE GENOMIC DNA]</scope>
</reference>
<evidence type="ECO:0000313" key="1">
    <source>
        <dbReference type="EMBL" id="GBP91557.1"/>
    </source>
</evidence>
<comment type="caution">
    <text evidence="1">The sequence shown here is derived from an EMBL/GenBank/DDBJ whole genome shotgun (WGS) entry which is preliminary data.</text>
</comment>
<keyword evidence="2" id="KW-1185">Reference proteome</keyword>